<feature type="compositionally biased region" description="Polar residues" evidence="1">
    <location>
        <begin position="74"/>
        <end position="83"/>
    </location>
</feature>
<proteinExistence type="predicted"/>
<keyword evidence="2" id="KW-1133">Transmembrane helix</keyword>
<feature type="transmembrane region" description="Helical" evidence="2">
    <location>
        <begin position="100"/>
        <end position="120"/>
    </location>
</feature>
<feature type="compositionally biased region" description="Pro residues" evidence="1">
    <location>
        <begin position="52"/>
        <end position="71"/>
    </location>
</feature>
<name>A0A8S4G358_PLUXY</name>
<feature type="compositionally biased region" description="Polar residues" evidence="1">
    <location>
        <begin position="1048"/>
        <end position="1059"/>
    </location>
</feature>
<evidence type="ECO:0000256" key="2">
    <source>
        <dbReference type="SAM" id="Phobius"/>
    </source>
</evidence>
<feature type="region of interest" description="Disordered" evidence="1">
    <location>
        <begin position="923"/>
        <end position="1117"/>
    </location>
</feature>
<dbReference type="Proteomes" id="UP000653454">
    <property type="component" value="Unassembled WGS sequence"/>
</dbReference>
<evidence type="ECO:0000256" key="1">
    <source>
        <dbReference type="SAM" id="MobiDB-lite"/>
    </source>
</evidence>
<keyword evidence="2" id="KW-0472">Membrane</keyword>
<dbReference type="PANTHER" id="PTHR39952">
    <property type="entry name" value="FI02073P"/>
    <property type="match status" value="1"/>
</dbReference>
<accession>A0A8S4G358</accession>
<feature type="compositionally biased region" description="Low complexity" evidence="1">
    <location>
        <begin position="821"/>
        <end position="830"/>
    </location>
</feature>
<feature type="compositionally biased region" description="Low complexity" evidence="1">
    <location>
        <begin position="722"/>
        <end position="735"/>
    </location>
</feature>
<dbReference type="AlphaFoldDB" id="A0A8S4G358"/>
<feature type="region of interest" description="Disordered" evidence="1">
    <location>
        <begin position="510"/>
        <end position="546"/>
    </location>
</feature>
<feature type="compositionally biased region" description="Polar residues" evidence="1">
    <location>
        <begin position="1029"/>
        <end position="1038"/>
    </location>
</feature>
<dbReference type="EMBL" id="CAJHNJ030000075">
    <property type="protein sequence ID" value="CAG9134274.1"/>
    <property type="molecule type" value="Genomic_DNA"/>
</dbReference>
<gene>
    <name evidence="3" type="ORF">PLXY2_LOCUS12519</name>
</gene>
<evidence type="ECO:0000313" key="4">
    <source>
        <dbReference type="Proteomes" id="UP000653454"/>
    </source>
</evidence>
<reference evidence="3" key="1">
    <citation type="submission" date="2020-11" db="EMBL/GenBank/DDBJ databases">
        <authorList>
            <person name="Whiteford S."/>
        </authorList>
    </citation>
    <scope>NUCLEOTIDE SEQUENCE</scope>
</reference>
<feature type="compositionally biased region" description="Polar residues" evidence="1">
    <location>
        <begin position="1134"/>
        <end position="1146"/>
    </location>
</feature>
<feature type="region of interest" description="Disordered" evidence="1">
    <location>
        <begin position="51"/>
        <end position="83"/>
    </location>
</feature>
<feature type="transmembrane region" description="Helical" evidence="2">
    <location>
        <begin position="157"/>
        <end position="177"/>
    </location>
</feature>
<sequence>MSLADVTSARSSPGPEACPECDTSASVTSDLHKYQVACVCKPSAQYACADDPGPPPPAKTDVPPALPPRPPTSVLATNRRNNSSVNCPPTEPAGCRRRKYAWWCVGCGALAAALGGLLAAQHILLRAYTASPHHLETVPAAVPAAMFITSSTGHLKYLWWCVGCGALAAALGGLLAAQHILLRAYTASPHHLETVPAAVPAAMLVLTGVCIMSLARRRNRYSYMIKVVGACCLVCALTCVLVTITTTVIHMNKLQTLRFCDYTKMTRTCTCFSMPHEPHSTDDDGVRCVFEGVTGCDVVHGALYWCLRGVFALSVTAVLVCIFSSMLAYQLLSHERKKMYWEQLELRCRSLYRGDTQGAPSCRCCRGCLPQSAASQPASHRFWAPGRIGNLYSPNPGTVRKNSTWSWFPWPRGNSQNSRSCRMGGVPQSGDSAYGFCETDMPQPNQNPNPTMPYEDRPYPANYNQRAQTMGNFAQNQLAFAQNQGAFGQNAAMAFAQSQGNFGPSAGYGQEGFGESSGSFDAQTGVWGPPPPYSPQGRSGSRHHLHHQDPAAATLLHHHHIDVHRNSMPMHDHPNLPSNMPIQSAHTCRNSSYITHMLSPHLPPEMTHPELAHLNPELVRLNPELNRLNQEMVRLNPEINRLNQEMARLNPELARMYPTDVNELARLQEMARMGQESGRFNTLRGHLVPYPACQRTLGMSMGNLHRDCRLPDENMTIECLHQKSNSKVSDQSSDSCLKKGKENPAFQNDKHSPMRASMQDCHRGSNLNAESEVYFADVSSCCNVSVKADCCMNSNISALVGTIENHPESTSESDTGSFTLTRQQRPQPQTGSKRRPRTNQPADKHTKNQEKIRHDLNNSIRLTEQQIEQLNSSLCQRMNDSRMSDRLNESRISDRMNECRMSERLNDSRVSDRMNECRMMERMNESRVSERMNDSRIGERMNDSRMSERMNESRVSDRMNESSVSDRMNESRISEHSRMNDSRLSDLSRKNELRMSDHNRLDSSRSDHSRLDLDLKGSPKMKHHMSPLRNVSRSSPSNVLRDAPIHPRQSSTDSNVSLKNNPDFFVPPPPNHSPLSPNTEESLLSDDEDRQRTDQVYSNEKPETSKCLGPDSQYEPVREEKEEIMKVNHHHCYSDTNTMDSGWQSGSEKHATD</sequence>
<feature type="region of interest" description="Disordered" evidence="1">
    <location>
        <begin position="1132"/>
        <end position="1153"/>
    </location>
</feature>
<keyword evidence="2" id="KW-0812">Transmembrane</keyword>
<comment type="caution">
    <text evidence="3">The sequence shown here is derived from an EMBL/GenBank/DDBJ whole genome shotgun (WGS) entry which is preliminary data.</text>
</comment>
<organism evidence="3 4">
    <name type="scientific">Plutella xylostella</name>
    <name type="common">Diamondback moth</name>
    <name type="synonym">Plutella maculipennis</name>
    <dbReference type="NCBI Taxonomy" id="51655"/>
    <lineage>
        <taxon>Eukaryota</taxon>
        <taxon>Metazoa</taxon>
        <taxon>Ecdysozoa</taxon>
        <taxon>Arthropoda</taxon>
        <taxon>Hexapoda</taxon>
        <taxon>Insecta</taxon>
        <taxon>Pterygota</taxon>
        <taxon>Neoptera</taxon>
        <taxon>Endopterygota</taxon>
        <taxon>Lepidoptera</taxon>
        <taxon>Glossata</taxon>
        <taxon>Ditrysia</taxon>
        <taxon>Yponomeutoidea</taxon>
        <taxon>Plutellidae</taxon>
        <taxon>Plutella</taxon>
    </lineage>
</organism>
<keyword evidence="4" id="KW-1185">Reference proteome</keyword>
<feature type="compositionally biased region" description="Basic and acidic residues" evidence="1">
    <location>
        <begin position="967"/>
        <end position="1017"/>
    </location>
</feature>
<feature type="compositionally biased region" description="Basic and acidic residues" evidence="1">
    <location>
        <begin position="923"/>
        <end position="960"/>
    </location>
</feature>
<feature type="compositionally biased region" description="Basic and acidic residues" evidence="1">
    <location>
        <begin position="842"/>
        <end position="852"/>
    </location>
</feature>
<dbReference type="PANTHER" id="PTHR39952:SF1">
    <property type="match status" value="1"/>
</dbReference>
<evidence type="ECO:0000313" key="3">
    <source>
        <dbReference type="EMBL" id="CAG9134274.1"/>
    </source>
</evidence>
<feature type="transmembrane region" description="Helical" evidence="2">
    <location>
        <begin position="227"/>
        <end position="249"/>
    </location>
</feature>
<feature type="compositionally biased region" description="Polar residues" evidence="1">
    <location>
        <begin position="808"/>
        <end position="820"/>
    </location>
</feature>
<feature type="transmembrane region" description="Helical" evidence="2">
    <location>
        <begin position="197"/>
        <end position="215"/>
    </location>
</feature>
<protein>
    <submittedName>
        <fullName evidence="3">(diamondback moth) hypothetical protein</fullName>
    </submittedName>
</protein>
<feature type="compositionally biased region" description="Basic and acidic residues" evidence="1">
    <location>
        <begin position="736"/>
        <end position="752"/>
    </location>
</feature>
<feature type="region of interest" description="Disordered" evidence="1">
    <location>
        <begin position="804"/>
        <end position="852"/>
    </location>
</feature>
<feature type="region of interest" description="Disordered" evidence="1">
    <location>
        <begin position="1"/>
        <end position="21"/>
    </location>
</feature>
<feature type="region of interest" description="Disordered" evidence="1">
    <location>
        <begin position="722"/>
        <end position="761"/>
    </location>
</feature>